<protein>
    <submittedName>
        <fullName evidence="2">Uncharacterized protein</fullName>
    </submittedName>
</protein>
<feature type="compositionally biased region" description="Polar residues" evidence="1">
    <location>
        <begin position="24"/>
        <end position="34"/>
    </location>
</feature>
<reference evidence="2 3" key="1">
    <citation type="submission" date="2020-12" db="EMBL/GenBank/DDBJ databases">
        <title>Genomic characterization of four novel bacteriophages infecting Klebsiella pneumoniae.</title>
        <authorList>
            <person name="Estrada Bonilla B."/>
            <person name="Costa A.R."/>
            <person name="van Rossum T."/>
            <person name="Hagedoorn S."/>
            <person name="Wallinga H."/>
            <person name="Xiao M."/>
            <person name="Song W."/>
            <person name="Haas P.-J."/>
            <person name="Nobrega F.L."/>
            <person name="Brouns S.J.J."/>
        </authorList>
    </citation>
    <scope>NUCLEOTIDE SEQUENCE [LARGE SCALE GENOMIC DNA]</scope>
</reference>
<proteinExistence type="predicted"/>
<dbReference type="Pfam" id="PF25677">
    <property type="entry name" value="Chimallin_Phikzvirus"/>
    <property type="match status" value="1"/>
</dbReference>
<gene>
    <name evidence="2" type="ORF">vBKpMFBKp24_083</name>
</gene>
<name>A0A7U0J712_9CAUD</name>
<evidence type="ECO:0000313" key="2">
    <source>
        <dbReference type="EMBL" id="QQV92022.1"/>
    </source>
</evidence>
<evidence type="ECO:0000313" key="3">
    <source>
        <dbReference type="Proteomes" id="UP000596381"/>
    </source>
</evidence>
<keyword evidence="3" id="KW-1185">Reference proteome</keyword>
<accession>A0A7U0J712</accession>
<organism evidence="2 3">
    <name type="scientific">Klebsiella phage vB_KpM_FBKp24</name>
    <dbReference type="NCBI Taxonomy" id="2801834"/>
    <lineage>
        <taxon>Viruses</taxon>
        <taxon>Duplodnaviria</taxon>
        <taxon>Heunggongvirae</taxon>
        <taxon>Uroviricota</taxon>
        <taxon>Caudoviricetes</taxon>
        <taxon>Chimalliviridae</taxon>
        <taxon>Maaswegvirus</taxon>
        <taxon>Maaswegvirus Kp24</taxon>
    </lineage>
</organism>
<dbReference type="EMBL" id="MW394391">
    <property type="protein sequence ID" value="QQV92022.1"/>
    <property type="molecule type" value="Genomic_DNA"/>
</dbReference>
<feature type="region of interest" description="Disordered" evidence="1">
    <location>
        <begin position="1"/>
        <end position="61"/>
    </location>
</feature>
<feature type="compositionally biased region" description="Basic and acidic residues" evidence="1">
    <location>
        <begin position="1"/>
        <end position="15"/>
    </location>
</feature>
<sequence>MALRDDDHNQEKDTVVEAAEARNTAGNESAGSDQNQRRRTYNRSTTNQDSSNTQERKVNSTYNFRKDAPVLSLNSAAGDVAKFVELAKEIQKQHAAALSLNGAVEWTVTPAIGKETQMKLDAAVIAARMKDTGEVFASTVIFVGNTVMPKQAVTVSRDLTVRYTTTANDQYEAEGYKDSLDALIEASNPAFKGPVQHLAASPILNDKPTDSELETIASAVFNQIIYTVNGLLNTNEFSIAALDLKNNDLLANIAFHQGDIADDITDLPHRADIVVDLMVAPRDERRGGMVNVLSERESTQLAGIVSHVDLYYKGEEEPSNSFFTSRSKKPEDQDTRIYGAALVISELKCHPIPEYLMFSLAQVSALMTEPVLIQGLRPIAGKGALRTADALTYELKGEFDKLPEVLSDSQWADLVSNVIRENSQIVQIQVPRTSIVTPMLNLLLDACDMSNPNRKDAVDLLIDAADNVSGKRFSAIMNTNDLYDVGIIREMPQMLGTWVDEQGHKRDLREIGYYEILTNFGLKSPQVVADFDRCLNDDGIDLAVRMDQIEKIIEDYTGGQYQITDRADVIELNANWLFGLTRALSEAGMVVTADGISQDNRTSRRGYTSRYESNGYDGGGFRSRSRASYGFGR</sequence>
<dbReference type="InterPro" id="IPR058043">
    <property type="entry name" value="Chimallin"/>
</dbReference>
<dbReference type="Proteomes" id="UP000596381">
    <property type="component" value="Segment"/>
</dbReference>
<feature type="compositionally biased region" description="Polar residues" evidence="1">
    <location>
        <begin position="42"/>
        <end position="53"/>
    </location>
</feature>
<evidence type="ECO:0000256" key="1">
    <source>
        <dbReference type="SAM" id="MobiDB-lite"/>
    </source>
</evidence>